<keyword evidence="14 15" id="KW-0472">Membrane</keyword>
<keyword evidence="10" id="KW-0418">Kinase</keyword>
<evidence type="ECO:0000259" key="16">
    <source>
        <dbReference type="PROSITE" id="PS50109"/>
    </source>
</evidence>
<keyword evidence="5" id="KW-1003">Cell membrane</keyword>
<dbReference type="SMART" id="SM00388">
    <property type="entry name" value="HisKA"/>
    <property type="match status" value="1"/>
</dbReference>
<feature type="transmembrane region" description="Helical" evidence="15">
    <location>
        <begin position="58"/>
        <end position="78"/>
    </location>
</feature>
<dbReference type="GO" id="GO:0005886">
    <property type="term" value="C:plasma membrane"/>
    <property type="evidence" value="ECO:0007669"/>
    <property type="project" value="UniProtKB-SubCell"/>
</dbReference>
<dbReference type="InterPro" id="IPR005467">
    <property type="entry name" value="His_kinase_dom"/>
</dbReference>
<comment type="catalytic activity">
    <reaction evidence="1">
        <text>ATP + protein L-histidine = ADP + protein N-phospho-L-histidine.</text>
        <dbReference type="EC" id="2.7.13.3"/>
    </reaction>
</comment>
<proteinExistence type="predicted"/>
<keyword evidence="12 15" id="KW-1133">Transmembrane helix</keyword>
<dbReference type="AlphaFoldDB" id="F6DR17"/>
<dbReference type="PRINTS" id="PR00344">
    <property type="entry name" value="BCTRLSENSOR"/>
</dbReference>
<keyword evidence="19" id="KW-1185">Reference proteome</keyword>
<evidence type="ECO:0000313" key="19">
    <source>
        <dbReference type="Proteomes" id="UP000009234"/>
    </source>
</evidence>
<dbReference type="Proteomes" id="UP000009234">
    <property type="component" value="Chromosome"/>
</dbReference>
<dbReference type="SUPFAM" id="SSF47384">
    <property type="entry name" value="Homodimeric domain of signal transducing histidine kinase"/>
    <property type="match status" value="1"/>
</dbReference>
<organism evidence="18 19">
    <name type="scientific">Desulforamulus ruminis (strain ATCC 23193 / DSM 2154 / NCIMB 8452 / DL)</name>
    <name type="common">Desulfotomaculum ruminis</name>
    <dbReference type="NCBI Taxonomy" id="696281"/>
    <lineage>
        <taxon>Bacteria</taxon>
        <taxon>Bacillati</taxon>
        <taxon>Bacillota</taxon>
        <taxon>Clostridia</taxon>
        <taxon>Eubacteriales</taxon>
        <taxon>Peptococcaceae</taxon>
        <taxon>Desulforamulus</taxon>
    </lineage>
</organism>
<dbReference type="EMBL" id="CP002780">
    <property type="protein sequence ID" value="AEG59736.1"/>
    <property type="molecule type" value="Genomic_DNA"/>
</dbReference>
<dbReference type="eggNOG" id="COG2205">
    <property type="taxonomic scope" value="Bacteria"/>
</dbReference>
<dbReference type="FunFam" id="1.10.287.130:FF:000008">
    <property type="entry name" value="Two-component sensor histidine kinase"/>
    <property type="match status" value="1"/>
</dbReference>
<dbReference type="Gene3D" id="1.10.287.130">
    <property type="match status" value="1"/>
</dbReference>
<evidence type="ECO:0000256" key="4">
    <source>
        <dbReference type="ARBA" id="ARBA00012438"/>
    </source>
</evidence>
<dbReference type="RefSeq" id="WP_013841505.1">
    <property type="nucleotide sequence ID" value="NC_015589.1"/>
</dbReference>
<evidence type="ECO:0000256" key="10">
    <source>
        <dbReference type="ARBA" id="ARBA00022777"/>
    </source>
</evidence>
<accession>F6DR17</accession>
<evidence type="ECO:0000256" key="9">
    <source>
        <dbReference type="ARBA" id="ARBA00022741"/>
    </source>
</evidence>
<feature type="domain" description="Histidine kinase" evidence="16">
    <location>
        <begin position="147"/>
        <end position="363"/>
    </location>
</feature>
<keyword evidence="8 15" id="KW-0812">Transmembrane</keyword>
<evidence type="ECO:0000256" key="2">
    <source>
        <dbReference type="ARBA" id="ARBA00004141"/>
    </source>
</evidence>
<dbReference type="InterPro" id="IPR050398">
    <property type="entry name" value="HssS/ArlS-like"/>
</dbReference>
<dbReference type="PROSITE" id="PS50109">
    <property type="entry name" value="HIS_KIN"/>
    <property type="match status" value="1"/>
</dbReference>
<evidence type="ECO:0000313" key="18">
    <source>
        <dbReference type="EMBL" id="AEG59736.1"/>
    </source>
</evidence>
<dbReference type="CDD" id="cd06225">
    <property type="entry name" value="HAMP"/>
    <property type="match status" value="1"/>
</dbReference>
<protein>
    <recommendedName>
        <fullName evidence="4">histidine kinase</fullName>
        <ecNumber evidence="4">2.7.13.3</ecNumber>
    </recommendedName>
</protein>
<evidence type="ECO:0000256" key="5">
    <source>
        <dbReference type="ARBA" id="ARBA00022475"/>
    </source>
</evidence>
<comment type="subcellular location">
    <subcellularLocation>
        <location evidence="3">Cell membrane</location>
    </subcellularLocation>
    <subcellularLocation>
        <location evidence="2">Membrane</location>
        <topology evidence="2">Multi-pass membrane protein</topology>
    </subcellularLocation>
</comment>
<feature type="domain" description="HAMP" evidence="17">
    <location>
        <begin position="85"/>
        <end position="132"/>
    </location>
</feature>
<keyword evidence="7" id="KW-0808">Transferase</keyword>
<dbReference type="InterPro" id="IPR003594">
    <property type="entry name" value="HATPase_dom"/>
</dbReference>
<dbReference type="SUPFAM" id="SSF55874">
    <property type="entry name" value="ATPase domain of HSP90 chaperone/DNA topoisomerase II/histidine kinase"/>
    <property type="match status" value="1"/>
</dbReference>
<dbReference type="Pfam" id="PF00512">
    <property type="entry name" value="HisKA"/>
    <property type="match status" value="1"/>
</dbReference>
<dbReference type="GO" id="GO:0005524">
    <property type="term" value="F:ATP binding"/>
    <property type="evidence" value="ECO:0007669"/>
    <property type="project" value="UniProtKB-KW"/>
</dbReference>
<evidence type="ECO:0000256" key="12">
    <source>
        <dbReference type="ARBA" id="ARBA00022989"/>
    </source>
</evidence>
<dbReference type="HOGENOM" id="CLU_000445_89_3_9"/>
<name>F6DR17_DESRL</name>
<dbReference type="Gene3D" id="6.10.340.10">
    <property type="match status" value="1"/>
</dbReference>
<gene>
    <name evidence="18" type="ordered locus">Desru_1470</name>
</gene>
<dbReference type="Pfam" id="PF00672">
    <property type="entry name" value="HAMP"/>
    <property type="match status" value="1"/>
</dbReference>
<sequence length="379" mass="43563">MKGIALKNNIAVKLLALIVLSLVVSTLTFLFLGHHFSFQFWTDPSHYAGNLVMKYNSIILLIFLISIGIFIGIFIFPVNKKLTYIKYLTNQVSRISEVHELGLAVEIKGNDELAQLALSINAMSRELQRKFERERENEKTKNELITNLSHDLRSPLTSIIGYIDLIKRNKFNHEDELTEYIDTIYHKSQNLKKLLDELFEYTKLSNPGIRLDYQEIELGGLLEQMIGEYLPIFEREGLALQKDFPREDIEIDLDVEQMVRVFTNLLENARKYSIKPSEVRVSLNKAPDHVRISFINGVKKLPAQQPEKLFERFYKEDSSRTEESGSGLGLAIAQKIVELHKGSIGVEYLANEIEFVIELPLSQYSGFTLSGSSRFEHEF</sequence>
<evidence type="ECO:0000256" key="14">
    <source>
        <dbReference type="ARBA" id="ARBA00023136"/>
    </source>
</evidence>
<dbReference type="Pfam" id="PF02518">
    <property type="entry name" value="HATPase_c"/>
    <property type="match status" value="1"/>
</dbReference>
<evidence type="ECO:0000256" key="13">
    <source>
        <dbReference type="ARBA" id="ARBA00023012"/>
    </source>
</evidence>
<dbReference type="InterPro" id="IPR036890">
    <property type="entry name" value="HATPase_C_sf"/>
</dbReference>
<dbReference type="SMART" id="SM00387">
    <property type="entry name" value="HATPase_c"/>
    <property type="match status" value="1"/>
</dbReference>
<dbReference type="OrthoDB" id="2359336at2"/>
<dbReference type="GO" id="GO:0000155">
    <property type="term" value="F:phosphorelay sensor kinase activity"/>
    <property type="evidence" value="ECO:0007669"/>
    <property type="project" value="InterPro"/>
</dbReference>
<dbReference type="CDD" id="cd00082">
    <property type="entry name" value="HisKA"/>
    <property type="match status" value="1"/>
</dbReference>
<dbReference type="Gene3D" id="3.30.565.10">
    <property type="entry name" value="Histidine kinase-like ATPase, C-terminal domain"/>
    <property type="match status" value="1"/>
</dbReference>
<keyword evidence="11 18" id="KW-0067">ATP-binding</keyword>
<dbReference type="KEGG" id="dru:Desru_1470"/>
<evidence type="ECO:0000256" key="6">
    <source>
        <dbReference type="ARBA" id="ARBA00022553"/>
    </source>
</evidence>
<dbReference type="InterPro" id="IPR004358">
    <property type="entry name" value="Sig_transdc_His_kin-like_C"/>
</dbReference>
<evidence type="ECO:0000256" key="7">
    <source>
        <dbReference type="ARBA" id="ARBA00022679"/>
    </source>
</evidence>
<dbReference type="InterPro" id="IPR003660">
    <property type="entry name" value="HAMP_dom"/>
</dbReference>
<dbReference type="PROSITE" id="PS50885">
    <property type="entry name" value="HAMP"/>
    <property type="match status" value="1"/>
</dbReference>
<dbReference type="PANTHER" id="PTHR45528:SF8">
    <property type="entry name" value="HISTIDINE KINASE"/>
    <property type="match status" value="1"/>
</dbReference>
<evidence type="ECO:0000256" key="3">
    <source>
        <dbReference type="ARBA" id="ARBA00004236"/>
    </source>
</evidence>
<dbReference type="PANTHER" id="PTHR45528">
    <property type="entry name" value="SENSOR HISTIDINE KINASE CPXA"/>
    <property type="match status" value="1"/>
</dbReference>
<evidence type="ECO:0000256" key="11">
    <source>
        <dbReference type="ARBA" id="ARBA00022840"/>
    </source>
</evidence>
<evidence type="ECO:0000256" key="1">
    <source>
        <dbReference type="ARBA" id="ARBA00000085"/>
    </source>
</evidence>
<dbReference type="InterPro" id="IPR003661">
    <property type="entry name" value="HisK_dim/P_dom"/>
</dbReference>
<feature type="transmembrane region" description="Helical" evidence="15">
    <location>
        <begin position="12"/>
        <end position="38"/>
    </location>
</feature>
<evidence type="ECO:0000256" key="8">
    <source>
        <dbReference type="ARBA" id="ARBA00022692"/>
    </source>
</evidence>
<keyword evidence="13" id="KW-0902">Two-component regulatory system</keyword>
<keyword evidence="6" id="KW-0597">Phosphoprotein</keyword>
<evidence type="ECO:0000259" key="17">
    <source>
        <dbReference type="PROSITE" id="PS50885"/>
    </source>
</evidence>
<reference evidence="18 19" key="2">
    <citation type="journal article" date="2012" name="Stand. Genomic Sci.">
        <title>Complete genome sequence of the sulfate-reducing firmicute Desulfotomaculum ruminis type strain (DL(T)).</title>
        <authorList>
            <person name="Spring S."/>
            <person name="Visser M."/>
            <person name="Lu M."/>
            <person name="Copeland A."/>
            <person name="Lapidus A."/>
            <person name="Lucas S."/>
            <person name="Cheng J.F."/>
            <person name="Han C."/>
            <person name="Tapia R."/>
            <person name="Goodwin L.A."/>
            <person name="Pitluck S."/>
            <person name="Ivanova N."/>
            <person name="Land M."/>
            <person name="Hauser L."/>
            <person name="Larimer F."/>
            <person name="Rohde M."/>
            <person name="Goker M."/>
            <person name="Detter J.C."/>
            <person name="Kyrpides N.C."/>
            <person name="Woyke T."/>
            <person name="Schaap P.J."/>
            <person name="Plugge C.M."/>
            <person name="Muyzer G."/>
            <person name="Kuever J."/>
            <person name="Pereira I.A."/>
            <person name="Parshina S.N."/>
            <person name="Bernier-Latmani R."/>
            <person name="Stams A.J."/>
            <person name="Klenk H.P."/>
        </authorList>
    </citation>
    <scope>NUCLEOTIDE SEQUENCE [LARGE SCALE GENOMIC DNA]</scope>
    <source>
        <strain evidence="19">ATCC 23193 / DSM 2154 / NCIB 8452 / DL</strain>
    </source>
</reference>
<dbReference type="EC" id="2.7.13.3" evidence="4"/>
<dbReference type="InterPro" id="IPR036097">
    <property type="entry name" value="HisK_dim/P_sf"/>
</dbReference>
<reference evidence="19" key="1">
    <citation type="submission" date="2011-05" db="EMBL/GenBank/DDBJ databases">
        <title>Complete sequence of Desulfotomaculum ruminis DSM 2154.</title>
        <authorList>
            <person name="Lucas S."/>
            <person name="Copeland A."/>
            <person name="Lapidus A."/>
            <person name="Cheng J.-F."/>
            <person name="Goodwin L."/>
            <person name="Pitluck S."/>
            <person name="Lu M."/>
            <person name="Detter J.C."/>
            <person name="Han C."/>
            <person name="Tapia R."/>
            <person name="Land M."/>
            <person name="Hauser L."/>
            <person name="Kyrpides N."/>
            <person name="Ivanova N."/>
            <person name="Mikhailova N."/>
            <person name="Pagani I."/>
            <person name="Stams A.J.M."/>
            <person name="Plugge C.M."/>
            <person name="Muyzer G."/>
            <person name="Kuever J."/>
            <person name="Parshina S.N."/>
            <person name="Ivanova A.E."/>
            <person name="Nazina T.N."/>
            <person name="Brambilla E."/>
            <person name="Spring S."/>
            <person name="Klenk H.-P."/>
            <person name="Woyke T."/>
        </authorList>
    </citation>
    <scope>NUCLEOTIDE SEQUENCE [LARGE SCALE GENOMIC DNA]</scope>
    <source>
        <strain evidence="19">ATCC 23193 / DSM 2154 / NCIB 8452 / DL</strain>
    </source>
</reference>
<evidence type="ECO:0000256" key="15">
    <source>
        <dbReference type="SAM" id="Phobius"/>
    </source>
</evidence>
<dbReference type="STRING" id="696281.Desru_1470"/>
<keyword evidence="9" id="KW-0547">Nucleotide-binding</keyword>